<comment type="subunit">
    <text evidence="9">Supercomplex made of cofactors A to E. Cofactors A and D function by capturing and stabilizing tubulin in a quasi-native conformation. Cofactor E binds to the cofactor D-tubulin complex; interaction with cofactor C then causes the release of tubulin polypeptides that are committed to the native state.</text>
</comment>
<feature type="domain" description="MRH" evidence="17">
    <location>
        <begin position="358"/>
        <end position="483"/>
    </location>
</feature>
<dbReference type="Proteomes" id="UP001177023">
    <property type="component" value="Unassembled WGS sequence"/>
</dbReference>
<dbReference type="PANTHER" id="PTHR15414">
    <property type="entry name" value="OS-9-RELATED"/>
    <property type="match status" value="1"/>
</dbReference>
<dbReference type="GO" id="GO:0048487">
    <property type="term" value="F:beta-tubulin binding"/>
    <property type="evidence" value="ECO:0007669"/>
    <property type="project" value="InterPro"/>
</dbReference>
<evidence type="ECO:0000256" key="8">
    <source>
        <dbReference type="ARBA" id="ARBA00023186"/>
    </source>
</evidence>
<dbReference type="InterPro" id="IPR036126">
    <property type="entry name" value="TBCA_sf"/>
</dbReference>
<keyword evidence="15" id="KW-0175">Coiled coil</keyword>
<gene>
    <name evidence="18" type="ORF">MSPICULIGERA_LOCUS15813</name>
</gene>
<dbReference type="InterPro" id="IPR045149">
    <property type="entry name" value="OS-9-like"/>
</dbReference>
<evidence type="ECO:0000256" key="10">
    <source>
        <dbReference type="ARBA" id="ARBA00030183"/>
    </source>
</evidence>
<evidence type="ECO:0000256" key="3">
    <source>
        <dbReference type="ARBA" id="ARBA00006806"/>
    </source>
</evidence>
<dbReference type="InterPro" id="IPR009011">
    <property type="entry name" value="Man6P_isomerase_rcpt-bd_dom_sf"/>
</dbReference>
<evidence type="ECO:0000256" key="16">
    <source>
        <dbReference type="SAM" id="SignalP"/>
    </source>
</evidence>
<evidence type="ECO:0000256" key="13">
    <source>
        <dbReference type="ARBA" id="ARBA00041108"/>
    </source>
</evidence>
<feature type="signal peptide" evidence="16">
    <location>
        <begin position="1"/>
        <end position="22"/>
    </location>
</feature>
<comment type="function">
    <text evidence="12">Probable lectin that binds selectively to improperly folded lumenal proteins. May function in endoplasmic reticulum quality control and endoplasmic reticulum-associated degradation (ERAD) of both non-glycosylated proteins and glycoproteins.</text>
</comment>
<evidence type="ECO:0000256" key="12">
    <source>
        <dbReference type="ARBA" id="ARBA00037585"/>
    </source>
</evidence>
<sequence>MRRRWGPTTFSTLGLLMVVSTAQRFDDSVLFDLEYKSIPVEGKNEDLLKVDQAAPRETLEIRTRNGENYSCHIPYVPDASQRKKITSYNGPSPAELLTPIYTEKICSLKGDFYWIYEICHGRYVLQFHEEREMTSIKRTEFFLGNYHEDYATKAASLKFDHLNPPTRVIDEIPTPYFPVTYTKGTACDITGKPRTTTVLYICDEAGQENIHSLAEVSSCHYEAIVLTSRLCSHPSFAPPAKSNYQLVCYDQEGRKDPRPLALLQSGDMRSLEAESRKAAEARASLTAEEEMIAESLNQAYQELEKRRFDSVATKNRDVQHQIITQGRGKANPERTEIDEHKVNAQIASDTISKIFSGKECIQGGAGWWKYEFCYGSTVTQFHITQDGQKQSILLGTFDEEIHKAWIDENPKKAPLKNAGKIIQVSNIYVRGDLCDESRVHRSVEVKLRCKAVEGSKLAIGLALEEPSVCQYILTLESARFCPILEEADEYGLIDAEDLAQRMSTDPVKQLKLKAGIVKRLVKDHASYHKEVAKEQERVAKIEADPSQEEFEYKLRKAKEVLQESQGMIGDTKRRLANAVSDLKNVIESGGFADDLPELVEANGHLQDAAALA</sequence>
<evidence type="ECO:0000256" key="1">
    <source>
        <dbReference type="ARBA" id="ARBA00003046"/>
    </source>
</evidence>
<dbReference type="Pfam" id="PF02970">
    <property type="entry name" value="TBCA"/>
    <property type="match status" value="1"/>
</dbReference>
<evidence type="ECO:0000256" key="4">
    <source>
        <dbReference type="ARBA" id="ARBA00015002"/>
    </source>
</evidence>
<organism evidence="18 19">
    <name type="scientific">Mesorhabditis spiculigera</name>
    <dbReference type="NCBI Taxonomy" id="96644"/>
    <lineage>
        <taxon>Eukaryota</taxon>
        <taxon>Metazoa</taxon>
        <taxon>Ecdysozoa</taxon>
        <taxon>Nematoda</taxon>
        <taxon>Chromadorea</taxon>
        <taxon>Rhabditida</taxon>
        <taxon>Rhabditina</taxon>
        <taxon>Rhabditomorpha</taxon>
        <taxon>Rhabditoidea</taxon>
        <taxon>Rhabditidae</taxon>
        <taxon>Mesorhabditinae</taxon>
        <taxon>Mesorhabditis</taxon>
    </lineage>
</organism>
<evidence type="ECO:0000256" key="15">
    <source>
        <dbReference type="SAM" id="Coils"/>
    </source>
</evidence>
<evidence type="ECO:0000256" key="14">
    <source>
        <dbReference type="ARBA" id="ARBA00041661"/>
    </source>
</evidence>
<evidence type="ECO:0000256" key="9">
    <source>
        <dbReference type="ARBA" id="ARBA00026055"/>
    </source>
</evidence>
<protein>
    <recommendedName>
        <fullName evidence="13">Endoplasmic reticulum lectin 1</fullName>
    </recommendedName>
    <alternativeName>
        <fullName evidence="14">ER lectin</fullName>
    </alternativeName>
    <alternativeName>
        <fullName evidence="11">TCP1-chaperonin cofactor A</fullName>
    </alternativeName>
    <alternativeName>
        <fullName evidence="10">Tubulin-folding cofactor A</fullName>
    </alternativeName>
    <alternativeName>
        <fullName evidence="4">Tubulin-specific chaperone A</fullName>
    </alternativeName>
</protein>
<keyword evidence="5 16" id="KW-0732">Signal</keyword>
<evidence type="ECO:0000256" key="2">
    <source>
        <dbReference type="ARBA" id="ARBA00004240"/>
    </source>
</evidence>
<evidence type="ECO:0000313" key="18">
    <source>
        <dbReference type="EMBL" id="CAJ0577541.1"/>
    </source>
</evidence>
<feature type="domain" description="MRH" evidence="17">
    <location>
        <begin position="104"/>
        <end position="233"/>
    </location>
</feature>
<reference evidence="18" key="1">
    <citation type="submission" date="2023-06" db="EMBL/GenBank/DDBJ databases">
        <authorList>
            <person name="Delattre M."/>
        </authorList>
    </citation>
    <scope>NUCLEOTIDE SEQUENCE</scope>
    <source>
        <strain evidence="18">AF72</strain>
    </source>
</reference>
<evidence type="ECO:0000313" key="19">
    <source>
        <dbReference type="Proteomes" id="UP001177023"/>
    </source>
</evidence>
<dbReference type="Gene3D" id="1.20.58.90">
    <property type="match status" value="1"/>
</dbReference>
<dbReference type="SUPFAM" id="SSF50911">
    <property type="entry name" value="Mannose 6-phosphate receptor domain"/>
    <property type="match status" value="2"/>
</dbReference>
<keyword evidence="8" id="KW-0143">Chaperone</keyword>
<proteinExistence type="inferred from homology"/>
<dbReference type="InterPro" id="IPR004226">
    <property type="entry name" value="TBCA"/>
</dbReference>
<keyword evidence="6" id="KW-0256">Endoplasmic reticulum</keyword>
<dbReference type="EMBL" id="CATQJA010002651">
    <property type="protein sequence ID" value="CAJ0577541.1"/>
    <property type="molecule type" value="Genomic_DNA"/>
</dbReference>
<comment type="similarity">
    <text evidence="3">Belongs to the TBCA family.</text>
</comment>
<dbReference type="GO" id="GO:0005788">
    <property type="term" value="C:endoplasmic reticulum lumen"/>
    <property type="evidence" value="ECO:0007669"/>
    <property type="project" value="TreeGrafter"/>
</dbReference>
<dbReference type="PROSITE" id="PS51914">
    <property type="entry name" value="MRH"/>
    <property type="match status" value="2"/>
</dbReference>
<dbReference type="GO" id="GO:0007021">
    <property type="term" value="P:tubulin complex assembly"/>
    <property type="evidence" value="ECO:0007669"/>
    <property type="project" value="InterPro"/>
</dbReference>
<dbReference type="SUPFAM" id="SSF46988">
    <property type="entry name" value="Tubulin chaperone cofactor A"/>
    <property type="match status" value="1"/>
</dbReference>
<name>A0AA36D0B1_9BILA</name>
<evidence type="ECO:0000256" key="7">
    <source>
        <dbReference type="ARBA" id="ARBA00023157"/>
    </source>
</evidence>
<comment type="subcellular location">
    <subcellularLocation>
        <location evidence="2">Endoplasmic reticulum</location>
    </subcellularLocation>
</comment>
<dbReference type="GO" id="GO:0030970">
    <property type="term" value="P:retrograde protein transport, ER to cytosol"/>
    <property type="evidence" value="ECO:0007669"/>
    <property type="project" value="TreeGrafter"/>
</dbReference>
<keyword evidence="19" id="KW-1185">Reference proteome</keyword>
<dbReference type="PANTHER" id="PTHR15414:SF0">
    <property type="entry name" value="ENDOPLASMIC RETICULUM LECTIN 1"/>
    <property type="match status" value="1"/>
</dbReference>
<feature type="coiled-coil region" evidence="15">
    <location>
        <begin position="268"/>
        <end position="306"/>
    </location>
</feature>
<evidence type="ECO:0000259" key="17">
    <source>
        <dbReference type="PROSITE" id="PS51914"/>
    </source>
</evidence>
<dbReference type="GO" id="GO:0007023">
    <property type="term" value="P:post-chaperonin tubulin folding pathway"/>
    <property type="evidence" value="ECO:0007669"/>
    <property type="project" value="InterPro"/>
</dbReference>
<accession>A0AA36D0B1</accession>
<keyword evidence="7" id="KW-1015">Disulfide bond</keyword>
<dbReference type="GO" id="GO:0030968">
    <property type="term" value="P:endoplasmic reticulum unfolded protein response"/>
    <property type="evidence" value="ECO:0007669"/>
    <property type="project" value="InterPro"/>
</dbReference>
<feature type="non-terminal residue" evidence="18">
    <location>
        <position position="612"/>
    </location>
</feature>
<dbReference type="Pfam" id="PF07915">
    <property type="entry name" value="PRKCSH"/>
    <property type="match status" value="2"/>
</dbReference>
<dbReference type="InterPro" id="IPR044865">
    <property type="entry name" value="MRH_dom"/>
</dbReference>
<evidence type="ECO:0000256" key="5">
    <source>
        <dbReference type="ARBA" id="ARBA00022729"/>
    </source>
</evidence>
<dbReference type="AlphaFoldDB" id="A0AA36D0B1"/>
<dbReference type="Gene3D" id="2.70.130.10">
    <property type="entry name" value="Mannose-6-phosphate receptor binding domain"/>
    <property type="match status" value="2"/>
</dbReference>
<comment type="caution">
    <text evidence="18">The sequence shown here is derived from an EMBL/GenBank/DDBJ whole genome shotgun (WGS) entry which is preliminary data.</text>
</comment>
<dbReference type="FunFam" id="2.70.130.10:FF:000001">
    <property type="entry name" value="Endoplasmic reticulum lectin 1"/>
    <property type="match status" value="1"/>
</dbReference>
<feature type="chain" id="PRO_5041467368" description="Endoplasmic reticulum lectin 1" evidence="16">
    <location>
        <begin position="23"/>
        <end position="612"/>
    </location>
</feature>
<evidence type="ECO:0000256" key="11">
    <source>
        <dbReference type="ARBA" id="ARBA00032990"/>
    </source>
</evidence>
<evidence type="ECO:0000256" key="6">
    <source>
        <dbReference type="ARBA" id="ARBA00022824"/>
    </source>
</evidence>
<dbReference type="InterPro" id="IPR012913">
    <property type="entry name" value="OS9-like_dom"/>
</dbReference>
<comment type="function">
    <text evidence="1">Tubulin-folding protein; involved in the early step of the tubulin folding pathway.</text>
</comment>